<dbReference type="EMBL" id="JAFIRN010000016">
    <property type="protein sequence ID" value="KAG5833487.1"/>
    <property type="molecule type" value="Genomic_DNA"/>
</dbReference>
<organism evidence="9 10">
    <name type="scientific">Anguilla anguilla</name>
    <name type="common">European freshwater eel</name>
    <name type="synonym">Muraena anguilla</name>
    <dbReference type="NCBI Taxonomy" id="7936"/>
    <lineage>
        <taxon>Eukaryota</taxon>
        <taxon>Metazoa</taxon>
        <taxon>Chordata</taxon>
        <taxon>Craniata</taxon>
        <taxon>Vertebrata</taxon>
        <taxon>Euteleostomi</taxon>
        <taxon>Actinopterygii</taxon>
        <taxon>Neopterygii</taxon>
        <taxon>Teleostei</taxon>
        <taxon>Anguilliformes</taxon>
        <taxon>Anguillidae</taxon>
        <taxon>Anguilla</taxon>
    </lineage>
</organism>
<keyword evidence="10" id="KW-1185">Reference proteome</keyword>
<dbReference type="PANTHER" id="PTHR13183">
    <property type="entry name" value="AXONEMAL INNER ARM DYNEIN LIGHT CHAIN 28"/>
    <property type="match status" value="1"/>
</dbReference>
<accession>A0A9D3RMW2</accession>
<protein>
    <recommendedName>
        <fullName evidence="5">Axonemal dynein light intermediate polypeptide 1</fullName>
    </recommendedName>
    <alternativeName>
        <fullName evidence="6">Inner dynein arm light chain, axonemal</fullName>
    </alternativeName>
</protein>
<dbReference type="PANTHER" id="PTHR13183:SF0">
    <property type="entry name" value="AXONEMAL DYNEIN LIGHT INTERMEDIATE POLYPEPTIDE 1"/>
    <property type="match status" value="1"/>
</dbReference>
<evidence type="ECO:0000256" key="1">
    <source>
        <dbReference type="ARBA" id="ARBA00023017"/>
    </source>
</evidence>
<reference evidence="9" key="1">
    <citation type="submission" date="2021-01" db="EMBL/GenBank/DDBJ databases">
        <title>A chromosome-scale assembly of European eel, Anguilla anguilla.</title>
        <authorList>
            <person name="Henkel C."/>
            <person name="Jong-Raadsen S.A."/>
            <person name="Dufour S."/>
            <person name="Weltzien F.-A."/>
            <person name="Palstra A.P."/>
            <person name="Pelster B."/>
            <person name="Spaink H.P."/>
            <person name="Van Den Thillart G.E."/>
            <person name="Jansen H."/>
            <person name="Zahm M."/>
            <person name="Klopp C."/>
            <person name="Cedric C."/>
            <person name="Louis A."/>
            <person name="Berthelot C."/>
            <person name="Parey E."/>
            <person name="Roest Crollius H."/>
            <person name="Montfort J."/>
            <person name="Robinson-Rechavi M."/>
            <person name="Bucao C."/>
            <person name="Bouchez O."/>
            <person name="Gislard M."/>
            <person name="Lluch J."/>
            <person name="Milhes M."/>
            <person name="Lampietro C."/>
            <person name="Lopez Roques C."/>
            <person name="Donnadieu C."/>
            <person name="Braasch I."/>
            <person name="Desvignes T."/>
            <person name="Postlethwait J."/>
            <person name="Bobe J."/>
            <person name="Guiguen Y."/>
            <person name="Dirks R."/>
        </authorList>
    </citation>
    <scope>NUCLEOTIDE SEQUENCE</scope>
    <source>
        <strain evidence="9">Tag_6206</strain>
        <tissue evidence="9">Liver</tissue>
    </source>
</reference>
<dbReference type="GO" id="GO:0030286">
    <property type="term" value="C:dynein complex"/>
    <property type="evidence" value="ECO:0007669"/>
    <property type="project" value="UniProtKB-KW"/>
</dbReference>
<dbReference type="Proteomes" id="UP001044222">
    <property type="component" value="Chromosome 16"/>
</dbReference>
<evidence type="ECO:0000256" key="2">
    <source>
        <dbReference type="ARBA" id="ARBA00023054"/>
    </source>
</evidence>
<dbReference type="InterPro" id="IPR019347">
    <property type="entry name" value="Axonemal_dynein_light_chain"/>
</dbReference>
<gene>
    <name evidence="9" type="ORF">ANANG_G00276450</name>
</gene>
<keyword evidence="2 8" id="KW-0175">Coiled coil</keyword>
<evidence type="ECO:0000256" key="3">
    <source>
        <dbReference type="ARBA" id="ARBA00023175"/>
    </source>
</evidence>
<keyword evidence="3" id="KW-0505">Motor protein</keyword>
<dbReference type="Pfam" id="PF10211">
    <property type="entry name" value="Ax_dynein_light"/>
    <property type="match status" value="1"/>
</dbReference>
<evidence type="ECO:0000256" key="8">
    <source>
        <dbReference type="SAM" id="Coils"/>
    </source>
</evidence>
<evidence type="ECO:0000313" key="10">
    <source>
        <dbReference type="Proteomes" id="UP001044222"/>
    </source>
</evidence>
<comment type="function">
    <text evidence="7">Involved in sperm flagellum assembly.</text>
</comment>
<dbReference type="GO" id="GO:0097546">
    <property type="term" value="C:ciliary base"/>
    <property type="evidence" value="ECO:0007669"/>
    <property type="project" value="TreeGrafter"/>
</dbReference>
<comment type="similarity">
    <text evidence="4">Belongs to the inner dynein arm light chain family.</text>
</comment>
<comment type="caution">
    <text evidence="9">The sequence shown here is derived from an EMBL/GenBank/DDBJ whole genome shotgun (WGS) entry which is preliminary data.</text>
</comment>
<evidence type="ECO:0000313" key="9">
    <source>
        <dbReference type="EMBL" id="KAG5833487.1"/>
    </source>
</evidence>
<dbReference type="GO" id="GO:0045504">
    <property type="term" value="F:dynein heavy chain binding"/>
    <property type="evidence" value="ECO:0007669"/>
    <property type="project" value="TreeGrafter"/>
</dbReference>
<dbReference type="AlphaFoldDB" id="A0A9D3RMW2"/>
<evidence type="ECO:0000256" key="6">
    <source>
        <dbReference type="ARBA" id="ARBA00042417"/>
    </source>
</evidence>
<evidence type="ECO:0000256" key="7">
    <source>
        <dbReference type="ARBA" id="ARBA00043925"/>
    </source>
</evidence>
<dbReference type="GO" id="GO:0005930">
    <property type="term" value="C:axoneme"/>
    <property type="evidence" value="ECO:0007669"/>
    <property type="project" value="TreeGrafter"/>
</dbReference>
<evidence type="ECO:0000256" key="5">
    <source>
        <dbReference type="ARBA" id="ARBA00039799"/>
    </source>
</evidence>
<name>A0A9D3RMW2_ANGAN</name>
<keyword evidence="1" id="KW-0243">Dynein</keyword>
<sequence>MVGSLSGEWSDGGGLWVQRVSSTPGSRMDVVKLEEQLNLKLQQRQARETGICDVRRELYSQCFDELIRQETINCTDRGLLLLRVRDEISMCMAAYQTLDESSVAFGIRKVLHAEQGKAEMEKQIQDLEEEKRALERQQKEMEAECEAVNLREMERQVMEDKKHTEEIEFLKRTNQQLKFQLSGISQKK</sequence>
<feature type="coiled-coil region" evidence="8">
    <location>
        <begin position="110"/>
        <end position="156"/>
    </location>
</feature>
<proteinExistence type="inferred from homology"/>
<evidence type="ECO:0000256" key="4">
    <source>
        <dbReference type="ARBA" id="ARBA00038114"/>
    </source>
</evidence>